<feature type="transmembrane region" description="Helical" evidence="1">
    <location>
        <begin position="34"/>
        <end position="55"/>
    </location>
</feature>
<feature type="transmembrane region" description="Helical" evidence="1">
    <location>
        <begin position="191"/>
        <end position="218"/>
    </location>
</feature>
<feature type="transmembrane region" description="Helical" evidence="1">
    <location>
        <begin position="305"/>
        <end position="323"/>
    </location>
</feature>
<keyword evidence="1" id="KW-0812">Transmembrane</keyword>
<sequence>MNFFQEMAAALTTWMDALRHLGQSFPMARMGLDALSIALPLAALLAFAGLGFMSATARALAVTRKRASYEKCARQLALLSLLLGWALLICGRVWLFFTQSSYTPDSISDFMVEMSWIMLGLAVLINSMYFALWKFLLKLPMLHVGMGVVSGIQGIIATVASLAAARLLMALARPDADLLTLGHIYVPGFGTPFWCALFWSLPLMLAVAGGMGAFWLVLRRKYDDFGRDHYNTMLPWCATWARNAWAVFWVILLASSVFDVQNAWQNDTFTATDAIMESAELLLWLVPALLWTFVARSATPMRHKITLLAALVLAVAIMLPFYLNMTEITLPPSMTDIVQ</sequence>
<protein>
    <submittedName>
        <fullName evidence="2">Uncharacterized protein</fullName>
    </submittedName>
</protein>
<feature type="transmembrane region" description="Helical" evidence="1">
    <location>
        <begin position="76"/>
        <end position="97"/>
    </location>
</feature>
<reference evidence="2" key="1">
    <citation type="submission" date="2016-04" db="EMBL/GenBank/DDBJ databases">
        <authorList>
            <person name="Evans L.H."/>
            <person name="Alamgir A."/>
            <person name="Owens N."/>
            <person name="Weber N.D."/>
            <person name="Virtaneva K."/>
            <person name="Barbian K."/>
            <person name="Babar A."/>
            <person name="Rosenke K."/>
        </authorList>
    </citation>
    <scope>NUCLEOTIDE SEQUENCE</scope>
    <source>
        <strain evidence="2">92-2</strain>
    </source>
</reference>
<gene>
    <name evidence="2" type="ORF">KM92DES2_10311</name>
</gene>
<feature type="transmembrane region" description="Helical" evidence="1">
    <location>
        <begin position="148"/>
        <end position="171"/>
    </location>
</feature>
<dbReference type="EMBL" id="FLUP01000001">
    <property type="protein sequence ID" value="SBV92763.1"/>
    <property type="molecule type" value="Genomic_DNA"/>
</dbReference>
<keyword evidence="1" id="KW-1133">Transmembrane helix</keyword>
<name>A0A212IZV4_9BACT</name>
<dbReference type="RefSeq" id="WP_227117550.1">
    <property type="nucleotide sequence ID" value="NZ_LT598928.1"/>
</dbReference>
<dbReference type="AlphaFoldDB" id="A0A212IZV4"/>
<feature type="transmembrane region" description="Helical" evidence="1">
    <location>
        <begin position="117"/>
        <end position="136"/>
    </location>
</feature>
<proteinExistence type="predicted"/>
<feature type="transmembrane region" description="Helical" evidence="1">
    <location>
        <begin position="281"/>
        <end position="298"/>
    </location>
</feature>
<evidence type="ECO:0000256" key="1">
    <source>
        <dbReference type="SAM" id="Phobius"/>
    </source>
</evidence>
<organism evidence="2">
    <name type="scientific">uncultured Desulfovibrio sp</name>
    <dbReference type="NCBI Taxonomy" id="167968"/>
    <lineage>
        <taxon>Bacteria</taxon>
        <taxon>Pseudomonadati</taxon>
        <taxon>Thermodesulfobacteriota</taxon>
        <taxon>Desulfovibrionia</taxon>
        <taxon>Desulfovibrionales</taxon>
        <taxon>Desulfovibrionaceae</taxon>
        <taxon>Desulfovibrio</taxon>
        <taxon>environmental samples</taxon>
    </lineage>
</organism>
<evidence type="ECO:0000313" key="2">
    <source>
        <dbReference type="EMBL" id="SBV92763.1"/>
    </source>
</evidence>
<feature type="transmembrane region" description="Helical" evidence="1">
    <location>
        <begin position="239"/>
        <end position="261"/>
    </location>
</feature>
<keyword evidence="1" id="KW-0472">Membrane</keyword>
<accession>A0A212IZV4</accession>